<protein>
    <submittedName>
        <fullName evidence="7">MPV17L2</fullName>
    </submittedName>
</protein>
<keyword evidence="4 6" id="KW-1133">Transmembrane helix</keyword>
<evidence type="ECO:0000256" key="2">
    <source>
        <dbReference type="ARBA" id="ARBA00006824"/>
    </source>
</evidence>
<reference evidence="7 8" key="1">
    <citation type="submission" date="2022-01" db="EMBL/GenBank/DDBJ databases">
        <title>A chromosomal length assembly of Cordylochernes scorpioides.</title>
        <authorList>
            <person name="Zeh D."/>
            <person name="Zeh J."/>
        </authorList>
    </citation>
    <scope>NUCLEOTIDE SEQUENCE [LARGE SCALE GENOMIC DNA]</scope>
    <source>
        <strain evidence="7">IN4F17</strain>
        <tissue evidence="7">Whole Body</tissue>
    </source>
</reference>
<dbReference type="InterPro" id="IPR007248">
    <property type="entry name" value="Mpv17_PMP22"/>
</dbReference>
<dbReference type="PANTHER" id="PTHR11266">
    <property type="entry name" value="PEROXISOMAL MEMBRANE PROTEIN 2, PXMP2 MPV17"/>
    <property type="match status" value="1"/>
</dbReference>
<dbReference type="PANTHER" id="PTHR11266:SF8">
    <property type="entry name" value="MPV17-LIKE PROTEIN 2"/>
    <property type="match status" value="1"/>
</dbReference>
<feature type="transmembrane region" description="Helical" evidence="6">
    <location>
        <begin position="93"/>
        <end position="112"/>
    </location>
</feature>
<evidence type="ECO:0000256" key="6">
    <source>
        <dbReference type="RuleBase" id="RU363053"/>
    </source>
</evidence>
<comment type="subcellular location">
    <subcellularLocation>
        <location evidence="1">Membrane</location>
        <topology evidence="1">Multi-pass membrane protein</topology>
    </subcellularLocation>
</comment>
<dbReference type="Pfam" id="PF04117">
    <property type="entry name" value="Mpv17_PMP22"/>
    <property type="match status" value="1"/>
</dbReference>
<proteinExistence type="inferred from homology"/>
<keyword evidence="5 6" id="KW-0472">Membrane</keyword>
<feature type="transmembrane region" description="Helical" evidence="6">
    <location>
        <begin position="156"/>
        <end position="174"/>
    </location>
</feature>
<sequence length="184" mass="20946">MFSKLRHVVNKMFTKHLLVTNTAIGCLSMTAGDVAQQFLEKKIIQEKDYDPKRTRNMAAGGLCFGYLGHLWYKMLDRKFPGANTGSVVRKLGAEMALGPPLVLGTFITVGYFKDQTLRQSFQDFKDNLVMVLAMDWAFYVPMQTLNFYLVPPSYRLLYVSVINLAYDMFLSYVINKFLTCGSFG</sequence>
<evidence type="ECO:0000256" key="1">
    <source>
        <dbReference type="ARBA" id="ARBA00004141"/>
    </source>
</evidence>
<keyword evidence="8" id="KW-1185">Reference proteome</keyword>
<evidence type="ECO:0000256" key="4">
    <source>
        <dbReference type="ARBA" id="ARBA00022989"/>
    </source>
</evidence>
<accession>A0ABY6LIF4</accession>
<evidence type="ECO:0000313" key="8">
    <source>
        <dbReference type="Proteomes" id="UP001235939"/>
    </source>
</evidence>
<evidence type="ECO:0000256" key="5">
    <source>
        <dbReference type="ARBA" id="ARBA00023136"/>
    </source>
</evidence>
<organism evidence="7 8">
    <name type="scientific">Cordylochernes scorpioides</name>
    <dbReference type="NCBI Taxonomy" id="51811"/>
    <lineage>
        <taxon>Eukaryota</taxon>
        <taxon>Metazoa</taxon>
        <taxon>Ecdysozoa</taxon>
        <taxon>Arthropoda</taxon>
        <taxon>Chelicerata</taxon>
        <taxon>Arachnida</taxon>
        <taxon>Pseudoscorpiones</taxon>
        <taxon>Cheliferoidea</taxon>
        <taxon>Chernetidae</taxon>
        <taxon>Cordylochernes</taxon>
    </lineage>
</organism>
<evidence type="ECO:0000313" key="7">
    <source>
        <dbReference type="EMBL" id="UYV79490.1"/>
    </source>
</evidence>
<gene>
    <name evidence="7" type="ORF">LAZ67_17002867</name>
</gene>
<comment type="similarity">
    <text evidence="2 6">Belongs to the peroxisomal membrane protein PXMP2/4 family.</text>
</comment>
<dbReference type="PROSITE" id="PS51257">
    <property type="entry name" value="PROKAR_LIPOPROTEIN"/>
    <property type="match status" value="1"/>
</dbReference>
<name>A0ABY6LIF4_9ARAC</name>
<evidence type="ECO:0000256" key="3">
    <source>
        <dbReference type="ARBA" id="ARBA00022692"/>
    </source>
</evidence>
<feature type="transmembrane region" description="Helical" evidence="6">
    <location>
        <begin position="128"/>
        <end position="149"/>
    </location>
</feature>
<feature type="transmembrane region" description="Helical" evidence="6">
    <location>
        <begin position="56"/>
        <end position="72"/>
    </location>
</feature>
<keyword evidence="3 6" id="KW-0812">Transmembrane</keyword>
<dbReference type="EMBL" id="CP092879">
    <property type="protein sequence ID" value="UYV79490.1"/>
    <property type="molecule type" value="Genomic_DNA"/>
</dbReference>
<dbReference type="Proteomes" id="UP001235939">
    <property type="component" value="Chromosome 17"/>
</dbReference>